<reference evidence="9" key="1">
    <citation type="journal article" date="2016" name="Nat. Commun.">
        <title>The Gonium pectorale genome demonstrates co-option of cell cycle regulation during the evolution of multicellularity.</title>
        <authorList>
            <person name="Hanschen E.R."/>
            <person name="Marriage T.N."/>
            <person name="Ferris P.J."/>
            <person name="Hamaji T."/>
            <person name="Toyoda A."/>
            <person name="Fujiyama A."/>
            <person name="Neme R."/>
            <person name="Noguchi H."/>
            <person name="Minakuchi Y."/>
            <person name="Suzuki M."/>
            <person name="Kawai-Toyooka H."/>
            <person name="Smith D.R."/>
            <person name="Sparks H."/>
            <person name="Anderson J."/>
            <person name="Bakaric R."/>
            <person name="Luria V."/>
            <person name="Karger A."/>
            <person name="Kirschner M.W."/>
            <person name="Durand P.M."/>
            <person name="Michod R.E."/>
            <person name="Nozaki H."/>
            <person name="Olson B.J."/>
        </authorList>
    </citation>
    <scope>NUCLEOTIDE SEQUENCE [LARGE SCALE GENOMIC DNA]</scope>
    <source>
        <strain evidence="9">NIES-2863</strain>
    </source>
</reference>
<name>A0A150G1J5_GONPE</name>
<feature type="domain" description="Carbohydrate kinase PfkB" evidence="7">
    <location>
        <begin position="260"/>
        <end position="354"/>
    </location>
</feature>
<dbReference type="PANTHER" id="PTHR43085:SF1">
    <property type="entry name" value="PSEUDOURIDINE KINASE-RELATED"/>
    <property type="match status" value="1"/>
</dbReference>
<sequence>MLCAGANRGAGASRRGAHQPNSAWSALPLKSIKRGDGRGRSARLQVRADAAHTASKPANAGTVVCIGEALFDLIADQKGVPRDKVKSWTPHAGGAPCNVATACARLGLDVTFVTALGDDELGEKLLDVCRERGVKLHAVQRPAGRPTRDVFVVRDASGDREFSGFGLPGIGEGYADAFIEADKLPLEELTPGSVLVTGTLGLSYPVTAAALRRAAAAAKGAGSTVLVDVNWRPVFWKDTEEAKQVILDYLQVAERFPSARGVLITAGPEGAAYSFRSPTKAEHSGVVRAFDVGVVDTTGAGDAFTAGFVYKMAQAGGLDALSANPRLLKEAVVFASAAGASTCTRAGAIHAQPTLELVEELYRQSQKWYNFW</sequence>
<dbReference type="Gene3D" id="3.40.1190.20">
    <property type="match status" value="1"/>
</dbReference>
<keyword evidence="9" id="KW-1185">Reference proteome</keyword>
<feature type="domain" description="Carbohydrate kinase PfkB" evidence="7">
    <location>
        <begin position="63"/>
        <end position="252"/>
    </location>
</feature>
<feature type="region of interest" description="Disordered" evidence="6">
    <location>
        <begin position="1"/>
        <end position="41"/>
    </location>
</feature>
<dbReference type="CDD" id="cd01167">
    <property type="entry name" value="bac_FRK"/>
    <property type="match status" value="1"/>
</dbReference>
<evidence type="ECO:0000313" key="8">
    <source>
        <dbReference type="EMBL" id="KXZ43742.1"/>
    </source>
</evidence>
<comment type="caution">
    <text evidence="8">The sequence shown here is derived from an EMBL/GenBank/DDBJ whole genome shotgun (WGS) entry which is preliminary data.</text>
</comment>
<protein>
    <recommendedName>
        <fullName evidence="7">Carbohydrate kinase PfkB domain-containing protein</fullName>
    </recommendedName>
</protein>
<feature type="compositionally biased region" description="Low complexity" evidence="6">
    <location>
        <begin position="1"/>
        <end position="14"/>
    </location>
</feature>
<dbReference type="GO" id="GO:0016301">
    <property type="term" value="F:kinase activity"/>
    <property type="evidence" value="ECO:0007669"/>
    <property type="project" value="UniProtKB-KW"/>
</dbReference>
<dbReference type="InterPro" id="IPR011611">
    <property type="entry name" value="PfkB_dom"/>
</dbReference>
<dbReference type="SUPFAM" id="SSF53613">
    <property type="entry name" value="Ribokinase-like"/>
    <property type="match status" value="1"/>
</dbReference>
<keyword evidence="5" id="KW-0067">ATP-binding</keyword>
<dbReference type="Pfam" id="PF00294">
    <property type="entry name" value="PfkB"/>
    <property type="match status" value="2"/>
</dbReference>
<evidence type="ECO:0000256" key="6">
    <source>
        <dbReference type="SAM" id="MobiDB-lite"/>
    </source>
</evidence>
<keyword evidence="2" id="KW-0808">Transferase</keyword>
<gene>
    <name evidence="8" type="ORF">GPECTOR_81g190</name>
</gene>
<dbReference type="GO" id="GO:0005524">
    <property type="term" value="F:ATP binding"/>
    <property type="evidence" value="ECO:0007669"/>
    <property type="project" value="UniProtKB-KW"/>
</dbReference>
<evidence type="ECO:0000256" key="2">
    <source>
        <dbReference type="ARBA" id="ARBA00022679"/>
    </source>
</evidence>
<keyword evidence="3" id="KW-0547">Nucleotide-binding</keyword>
<evidence type="ECO:0000259" key="7">
    <source>
        <dbReference type="Pfam" id="PF00294"/>
    </source>
</evidence>
<evidence type="ECO:0000256" key="4">
    <source>
        <dbReference type="ARBA" id="ARBA00022777"/>
    </source>
</evidence>
<dbReference type="Proteomes" id="UP000075714">
    <property type="component" value="Unassembled WGS sequence"/>
</dbReference>
<organism evidence="8 9">
    <name type="scientific">Gonium pectorale</name>
    <name type="common">Green alga</name>
    <dbReference type="NCBI Taxonomy" id="33097"/>
    <lineage>
        <taxon>Eukaryota</taxon>
        <taxon>Viridiplantae</taxon>
        <taxon>Chlorophyta</taxon>
        <taxon>core chlorophytes</taxon>
        <taxon>Chlorophyceae</taxon>
        <taxon>CS clade</taxon>
        <taxon>Chlamydomonadales</taxon>
        <taxon>Volvocaceae</taxon>
        <taxon>Gonium</taxon>
    </lineage>
</organism>
<accession>A0A150G1J5</accession>
<evidence type="ECO:0000256" key="3">
    <source>
        <dbReference type="ARBA" id="ARBA00022741"/>
    </source>
</evidence>
<evidence type="ECO:0000256" key="5">
    <source>
        <dbReference type="ARBA" id="ARBA00022840"/>
    </source>
</evidence>
<dbReference type="PANTHER" id="PTHR43085">
    <property type="entry name" value="HEXOKINASE FAMILY MEMBER"/>
    <property type="match status" value="1"/>
</dbReference>
<dbReference type="PROSITE" id="PS00583">
    <property type="entry name" value="PFKB_KINASES_1"/>
    <property type="match status" value="1"/>
</dbReference>
<comment type="similarity">
    <text evidence="1">Belongs to the carbohydrate kinase PfkB family.</text>
</comment>
<dbReference type="STRING" id="33097.A0A150G1J5"/>
<dbReference type="InterPro" id="IPR002173">
    <property type="entry name" value="Carboh/pur_kinase_PfkB_CS"/>
</dbReference>
<keyword evidence="4" id="KW-0418">Kinase</keyword>
<evidence type="ECO:0000256" key="1">
    <source>
        <dbReference type="ARBA" id="ARBA00010688"/>
    </source>
</evidence>
<dbReference type="InterPro" id="IPR050306">
    <property type="entry name" value="PfkB_Carbo_kinase"/>
</dbReference>
<dbReference type="PROSITE" id="PS00584">
    <property type="entry name" value="PFKB_KINASES_2"/>
    <property type="match status" value="1"/>
</dbReference>
<dbReference type="EMBL" id="LSYV01000082">
    <property type="protein sequence ID" value="KXZ43742.1"/>
    <property type="molecule type" value="Genomic_DNA"/>
</dbReference>
<dbReference type="AlphaFoldDB" id="A0A150G1J5"/>
<evidence type="ECO:0000313" key="9">
    <source>
        <dbReference type="Proteomes" id="UP000075714"/>
    </source>
</evidence>
<proteinExistence type="inferred from homology"/>
<dbReference type="OrthoDB" id="415590at2759"/>
<dbReference type="InterPro" id="IPR029056">
    <property type="entry name" value="Ribokinase-like"/>
</dbReference>